<reference evidence="5" key="1">
    <citation type="submission" date="2022-11" db="UniProtKB">
        <authorList>
            <consortium name="WormBaseParasite"/>
        </authorList>
    </citation>
    <scope>IDENTIFICATION</scope>
</reference>
<dbReference type="SMART" id="SM00181">
    <property type="entry name" value="EGF"/>
    <property type="match status" value="2"/>
</dbReference>
<accession>A0A915IVD0</accession>
<evidence type="ECO:0000259" key="3">
    <source>
        <dbReference type="PROSITE" id="PS50026"/>
    </source>
</evidence>
<dbReference type="Gene3D" id="2.60.120.260">
    <property type="entry name" value="Galactose-binding domain-like"/>
    <property type="match status" value="1"/>
</dbReference>
<evidence type="ECO:0000256" key="2">
    <source>
        <dbReference type="SAM" id="SignalP"/>
    </source>
</evidence>
<evidence type="ECO:0000256" key="1">
    <source>
        <dbReference type="PROSITE-ProRule" id="PRU00076"/>
    </source>
</evidence>
<name>A0A915IVD0_ROMCU</name>
<keyword evidence="1" id="KW-1015">Disulfide bond</keyword>
<dbReference type="PROSITE" id="PS00022">
    <property type="entry name" value="EGF_1"/>
    <property type="match status" value="2"/>
</dbReference>
<dbReference type="WBParaSite" id="nRc.2.0.1.t17777-RA">
    <property type="protein sequence ID" value="nRc.2.0.1.t17777-RA"/>
    <property type="gene ID" value="nRc.2.0.1.g17777"/>
</dbReference>
<keyword evidence="1" id="KW-0245">EGF-like domain</keyword>
<evidence type="ECO:0000313" key="5">
    <source>
        <dbReference type="WBParaSite" id="nRc.2.0.1.t17777-RA"/>
    </source>
</evidence>
<feature type="disulfide bond" evidence="1">
    <location>
        <begin position="215"/>
        <end position="224"/>
    </location>
</feature>
<sequence>MFLSEKFIFLLFIILTIDDVSGHIRLTYPKPRQSLDFLIASKENEPCGLSQRSSYETLVKAGSSFKITWISTVPSKVYNVSFYILDGNGATKNYLSAKHEEICTNIHSESSYEFPLSLEVCRTCILRIEQTYKTRNSIEKLWSCADVSIRSENVNPCLNQGRYVKNQCLCTGYFTGEFCQTENLCLNDEDCGGPAQGKCVESDLKPFIYGKICVCRLGYMGLSCEKKSAVDEYEERKYEQFVKVADN</sequence>
<comment type="caution">
    <text evidence="1">Lacks conserved residue(s) required for the propagation of feature annotation.</text>
</comment>
<feature type="signal peptide" evidence="2">
    <location>
        <begin position="1"/>
        <end position="22"/>
    </location>
</feature>
<dbReference type="PROSITE" id="PS50026">
    <property type="entry name" value="EGF_3"/>
    <property type="match status" value="1"/>
</dbReference>
<dbReference type="Proteomes" id="UP000887565">
    <property type="component" value="Unplaced"/>
</dbReference>
<keyword evidence="2" id="KW-0732">Signal</keyword>
<dbReference type="PANTHER" id="PTHR46901:SF3">
    <property type="entry name" value="EGF-LIKE DOMAIN-CONTAINING PROTEIN"/>
    <property type="match status" value="1"/>
</dbReference>
<organism evidence="4 5">
    <name type="scientific">Romanomermis culicivorax</name>
    <name type="common">Nematode worm</name>
    <dbReference type="NCBI Taxonomy" id="13658"/>
    <lineage>
        <taxon>Eukaryota</taxon>
        <taxon>Metazoa</taxon>
        <taxon>Ecdysozoa</taxon>
        <taxon>Nematoda</taxon>
        <taxon>Enoplea</taxon>
        <taxon>Dorylaimia</taxon>
        <taxon>Mermithida</taxon>
        <taxon>Mermithoidea</taxon>
        <taxon>Mermithidae</taxon>
        <taxon>Romanomermis</taxon>
    </lineage>
</organism>
<feature type="domain" description="EGF-like" evidence="3">
    <location>
        <begin position="181"/>
        <end position="225"/>
    </location>
</feature>
<dbReference type="AlphaFoldDB" id="A0A915IVD0"/>
<dbReference type="PANTHER" id="PTHR46901">
    <property type="entry name" value="GH04942P"/>
    <property type="match status" value="1"/>
</dbReference>
<keyword evidence="4" id="KW-1185">Reference proteome</keyword>
<proteinExistence type="predicted"/>
<dbReference type="PROSITE" id="PS01186">
    <property type="entry name" value="EGF_2"/>
    <property type="match status" value="1"/>
</dbReference>
<dbReference type="InterPro" id="IPR000742">
    <property type="entry name" value="EGF"/>
</dbReference>
<protein>
    <submittedName>
        <fullName evidence="5">EGF-like domain-containing protein</fullName>
    </submittedName>
</protein>
<evidence type="ECO:0000313" key="4">
    <source>
        <dbReference type="Proteomes" id="UP000887565"/>
    </source>
</evidence>
<dbReference type="OMA" id="HEEICTN"/>
<feature type="chain" id="PRO_5037042329" evidence="2">
    <location>
        <begin position="23"/>
        <end position="247"/>
    </location>
</feature>